<feature type="compositionally biased region" description="Acidic residues" evidence="1">
    <location>
        <begin position="248"/>
        <end position="260"/>
    </location>
</feature>
<dbReference type="EMBL" id="ASPP01001798">
    <property type="protein sequence ID" value="ETO35271.1"/>
    <property type="molecule type" value="Genomic_DNA"/>
</dbReference>
<reference evidence="2 3" key="1">
    <citation type="journal article" date="2013" name="Curr. Biol.">
        <title>The Genome of the Foraminiferan Reticulomyxa filosa.</title>
        <authorList>
            <person name="Glockner G."/>
            <person name="Hulsmann N."/>
            <person name="Schleicher M."/>
            <person name="Noegel A.A."/>
            <person name="Eichinger L."/>
            <person name="Gallinger C."/>
            <person name="Pawlowski J."/>
            <person name="Sierra R."/>
            <person name="Euteneuer U."/>
            <person name="Pillet L."/>
            <person name="Moustafa A."/>
            <person name="Platzer M."/>
            <person name="Groth M."/>
            <person name="Szafranski K."/>
            <person name="Schliwa M."/>
        </authorList>
    </citation>
    <scope>NUCLEOTIDE SEQUENCE [LARGE SCALE GENOMIC DNA]</scope>
</reference>
<keyword evidence="3" id="KW-1185">Reference proteome</keyword>
<feature type="compositionally biased region" description="Basic residues" evidence="1">
    <location>
        <begin position="115"/>
        <end position="128"/>
    </location>
</feature>
<feature type="compositionally biased region" description="Basic and acidic residues" evidence="1">
    <location>
        <begin position="159"/>
        <end position="171"/>
    </location>
</feature>
<gene>
    <name evidence="2" type="ORF">RFI_01794</name>
</gene>
<organism evidence="2 3">
    <name type="scientific">Reticulomyxa filosa</name>
    <dbReference type="NCBI Taxonomy" id="46433"/>
    <lineage>
        <taxon>Eukaryota</taxon>
        <taxon>Sar</taxon>
        <taxon>Rhizaria</taxon>
        <taxon>Retaria</taxon>
        <taxon>Foraminifera</taxon>
        <taxon>Monothalamids</taxon>
        <taxon>Reticulomyxidae</taxon>
        <taxon>Reticulomyxa</taxon>
    </lineage>
</organism>
<evidence type="ECO:0000256" key="1">
    <source>
        <dbReference type="SAM" id="MobiDB-lite"/>
    </source>
</evidence>
<feature type="compositionally biased region" description="Basic residues" evidence="1">
    <location>
        <begin position="83"/>
        <end position="95"/>
    </location>
</feature>
<evidence type="ECO:0000313" key="2">
    <source>
        <dbReference type="EMBL" id="ETO35271.1"/>
    </source>
</evidence>
<dbReference type="PANTHER" id="PTHR48162">
    <property type="entry name" value="YALI0A06930P"/>
    <property type="match status" value="1"/>
</dbReference>
<comment type="caution">
    <text evidence="2">The sequence shown here is derived from an EMBL/GenBank/DDBJ whole genome shotgun (WGS) entry which is preliminary data.</text>
</comment>
<protein>
    <submittedName>
        <fullName evidence="2">Uncharacterized protein</fullName>
    </submittedName>
</protein>
<sequence length="493" mass="57339">MPDEIRGNYLLSTRRAHLEASGGKWNEEEEEEEEEEEVENDGDDNDNEEEKDQGSSSQKTKTYKKKGKTTDSSNVSQDESSSRQKKQKKKKKKMKSSGDDMVEMTKQDASTLGKQKQKQKQKQKRKQKKSDNRNEESFSSSGLEDDDDDDNNDSDDDELKNTRFSKLDIELLSRSNQSLLPKYDKPKNAQPFNLQSTVMARAHARSPDKKLQPVINHQSDKQTKQAKQIKHIETDDNDGEDEPKSMEEKEDGNEADNEEVDWDAWKSPKMFLGDKVYSHLPSFQHNDLILILKTFAKLKGEVHQKKKKTTTKKNYTNKYFILQRCMCDDETVKGFRKIAKKFEKQCSRKLSWPQIKLFEFTQEKKNESYINQCVGLLTTRVIPFDCIDGKLLREKGLNLQQVAMSIQKLENSSIPPLVLYLLQIQTKYVSMWVAFVFTSPTSFSQIYMSHVLCVMSTFWRILWTHKDVKLMPVDPRSYLANERTFLKWTRLGA</sequence>
<dbReference type="InterPro" id="IPR053110">
    <property type="entry name" value="Ribosomal_L1-TF"/>
</dbReference>
<dbReference type="PANTHER" id="PTHR48162:SF1">
    <property type="entry name" value="RIBOSOMAL L1 DOMAIN-CONTAINING PROTEIN CG13096"/>
    <property type="match status" value="1"/>
</dbReference>
<evidence type="ECO:0000313" key="3">
    <source>
        <dbReference type="Proteomes" id="UP000023152"/>
    </source>
</evidence>
<feature type="compositionally biased region" description="Acidic residues" evidence="1">
    <location>
        <begin position="27"/>
        <end position="51"/>
    </location>
</feature>
<dbReference type="Proteomes" id="UP000023152">
    <property type="component" value="Unassembled WGS sequence"/>
</dbReference>
<feature type="region of interest" description="Disordered" evidence="1">
    <location>
        <begin position="199"/>
        <end position="260"/>
    </location>
</feature>
<accession>X6PAU5</accession>
<dbReference type="AlphaFoldDB" id="X6PAU5"/>
<feature type="compositionally biased region" description="Low complexity" evidence="1">
    <location>
        <begin position="70"/>
        <end position="79"/>
    </location>
</feature>
<feature type="compositionally biased region" description="Acidic residues" evidence="1">
    <location>
        <begin position="143"/>
        <end position="158"/>
    </location>
</feature>
<proteinExistence type="predicted"/>
<name>X6PAU5_RETFI</name>
<feature type="region of interest" description="Disordered" evidence="1">
    <location>
        <begin position="1"/>
        <end position="171"/>
    </location>
</feature>